<keyword evidence="3 4" id="KW-0808">Transferase</keyword>
<comment type="subcellular location">
    <subcellularLocation>
        <location evidence="3">Cytoplasm</location>
    </subcellularLocation>
</comment>
<dbReference type="OrthoDB" id="3191794at2"/>
<dbReference type="CDD" id="cd02440">
    <property type="entry name" value="AdoMet_MTases"/>
    <property type="match status" value="1"/>
</dbReference>
<dbReference type="Gene3D" id="3.40.50.150">
    <property type="entry name" value="Vaccinia Virus protein VP39"/>
    <property type="match status" value="1"/>
</dbReference>
<name>A0A4D6XPU5_9GAMM</name>
<comment type="similarity">
    <text evidence="3">Belongs to the methyltransferase superfamily. RsmJ family.</text>
</comment>
<dbReference type="InterPro" id="IPR029063">
    <property type="entry name" value="SAM-dependent_MTases_sf"/>
</dbReference>
<protein>
    <recommendedName>
        <fullName evidence="3">Ribosomal RNA small subunit methyltransferase J</fullName>
        <ecNumber evidence="3">2.1.1.242</ecNumber>
    </recommendedName>
    <alternativeName>
        <fullName evidence="3">16S rRNA m2G1516 methyltransferase</fullName>
    </alternativeName>
    <alternativeName>
        <fullName evidence="3">rRNA (guanine-N(2)-)-methyltransferase</fullName>
    </alternativeName>
</protein>
<dbReference type="InterPro" id="IPR007536">
    <property type="entry name" value="16SrRNA_methylTrfase_J"/>
</dbReference>
<feature type="binding site" evidence="3">
    <location>
        <position position="169"/>
    </location>
    <ligand>
        <name>S-adenosyl-L-methionine</name>
        <dbReference type="ChEBI" id="CHEBI:59789"/>
    </ligand>
</feature>
<sequence>MNIYLFIKNNNLRLQKIINEYNIKHDENSTIALIINNNALELYNRLKPNEKSIKIDFLSKQNNYRCLNFKKKHEALYKALGIKKNYSPYVIDATAGFGKDAFLIAFWGCYVLMIERHPIIAALLKDAMQRAHENKNIGNWLKKRLHLLCNDSTKIFKMPIVKPDVIYLDPMYPKNKKKALPKKNMQFLRKIINYSDNNENLLYISRKFAKKRIVVKRPSYAKPLSNEKAEFSISNKNHRFDIYLPLK</sequence>
<reference evidence="4 5" key="2">
    <citation type="submission" date="2019-05" db="EMBL/GenBank/DDBJ databases">
        <title>Genome evolution of the obligate endosymbiont Buchnera aphidicola.</title>
        <authorList>
            <person name="Moran N.A."/>
        </authorList>
    </citation>
    <scope>NUCLEOTIDE SEQUENCE [LARGE SCALE GENOMIC DNA]</scope>
    <source>
        <strain evidence="4 5">Ane</strain>
    </source>
</reference>
<evidence type="ECO:0000313" key="4">
    <source>
        <dbReference type="EMBL" id="QCI19093.1"/>
    </source>
</evidence>
<dbReference type="AlphaFoldDB" id="A0A4D6XPU5"/>
<comment type="caution">
    <text evidence="3">Lacks conserved residue(s) required for the propagation of feature annotation.</text>
</comment>
<dbReference type="GO" id="GO:0008990">
    <property type="term" value="F:rRNA (guanine-N2-)-methyltransferase activity"/>
    <property type="evidence" value="ECO:0007669"/>
    <property type="project" value="UniProtKB-UniRule"/>
</dbReference>
<dbReference type="GO" id="GO:0005737">
    <property type="term" value="C:cytoplasm"/>
    <property type="evidence" value="ECO:0007669"/>
    <property type="project" value="UniProtKB-SubCell"/>
</dbReference>
<accession>A0A4D6XPU5</accession>
<dbReference type="Pfam" id="PF04445">
    <property type="entry name" value="SAM_MT"/>
    <property type="match status" value="1"/>
</dbReference>
<dbReference type="RefSeq" id="WP_158367183.1">
    <property type="nucleotide sequence ID" value="NZ_CP034885.1"/>
</dbReference>
<dbReference type="PANTHER" id="PTHR36112:SF1">
    <property type="entry name" value="RIBOSOMAL RNA SMALL SUBUNIT METHYLTRANSFERASE J"/>
    <property type="match status" value="1"/>
</dbReference>
<dbReference type="HAMAP" id="MF_01523">
    <property type="entry name" value="16SrRNA_methyltr_J"/>
    <property type="match status" value="1"/>
</dbReference>
<dbReference type="EMBL" id="CP034885">
    <property type="protein sequence ID" value="QCI19093.1"/>
    <property type="molecule type" value="Genomic_DNA"/>
</dbReference>
<comment type="catalytic activity">
    <reaction evidence="3">
        <text>guanosine(1516) in 16S rRNA + S-adenosyl-L-methionine = N(2)-methylguanosine(1516) in 16S rRNA + S-adenosyl-L-homocysteine + H(+)</text>
        <dbReference type="Rhea" id="RHEA:43220"/>
        <dbReference type="Rhea" id="RHEA-COMP:10412"/>
        <dbReference type="Rhea" id="RHEA-COMP:10413"/>
        <dbReference type="ChEBI" id="CHEBI:15378"/>
        <dbReference type="ChEBI" id="CHEBI:57856"/>
        <dbReference type="ChEBI" id="CHEBI:59789"/>
        <dbReference type="ChEBI" id="CHEBI:74269"/>
        <dbReference type="ChEBI" id="CHEBI:74481"/>
        <dbReference type="EC" id="2.1.1.242"/>
    </reaction>
</comment>
<feature type="binding site" evidence="3">
    <location>
        <begin position="115"/>
        <end position="116"/>
    </location>
    <ligand>
        <name>S-adenosyl-L-methionine</name>
        <dbReference type="ChEBI" id="CHEBI:59789"/>
    </ligand>
</feature>
<keyword evidence="2 3" id="KW-0949">S-adenosyl-L-methionine</keyword>
<evidence type="ECO:0000256" key="2">
    <source>
        <dbReference type="ARBA" id="ARBA00022691"/>
    </source>
</evidence>
<evidence type="ECO:0000256" key="3">
    <source>
        <dbReference type="HAMAP-Rule" id="MF_01523"/>
    </source>
</evidence>
<gene>
    <name evidence="3" type="primary">rsmJ</name>
    <name evidence="4" type="ORF">D9V64_02985</name>
</gene>
<organism evidence="4 5">
    <name type="scientific">Buchnera aphidicola</name>
    <name type="common">Aphis nerii</name>
    <dbReference type="NCBI Taxonomy" id="1241835"/>
    <lineage>
        <taxon>Bacteria</taxon>
        <taxon>Pseudomonadati</taxon>
        <taxon>Pseudomonadota</taxon>
        <taxon>Gammaproteobacteria</taxon>
        <taxon>Enterobacterales</taxon>
        <taxon>Erwiniaceae</taxon>
        <taxon>Buchnera</taxon>
    </lineage>
</organism>
<dbReference type="SUPFAM" id="SSF53335">
    <property type="entry name" value="S-adenosyl-L-methionine-dependent methyltransferases"/>
    <property type="match status" value="1"/>
</dbReference>
<reference evidence="4 5" key="1">
    <citation type="submission" date="2018-12" db="EMBL/GenBank/DDBJ databases">
        <authorList>
            <person name="Chong R.A."/>
        </authorList>
    </citation>
    <scope>NUCLEOTIDE SEQUENCE [LARGE SCALE GENOMIC DNA]</scope>
    <source>
        <strain evidence="4 5">Ane</strain>
    </source>
</reference>
<keyword evidence="3" id="KW-0963">Cytoplasm</keyword>
<evidence type="ECO:0000313" key="5">
    <source>
        <dbReference type="Proteomes" id="UP000298791"/>
    </source>
</evidence>
<proteinExistence type="inferred from homology"/>
<dbReference type="Proteomes" id="UP000298791">
    <property type="component" value="Chromosome"/>
</dbReference>
<dbReference type="PANTHER" id="PTHR36112">
    <property type="entry name" value="RIBOSOMAL RNA SMALL SUBUNIT METHYLTRANSFERASE J"/>
    <property type="match status" value="1"/>
</dbReference>
<keyword evidence="3" id="KW-0698">rRNA processing</keyword>
<comment type="function">
    <text evidence="3">Specifically methylates the guanosine in position 1516 of 16S rRNA.</text>
</comment>
<evidence type="ECO:0000256" key="1">
    <source>
        <dbReference type="ARBA" id="ARBA00022603"/>
    </source>
</evidence>
<dbReference type="EC" id="2.1.1.242" evidence="3"/>
<keyword evidence="1 3" id="KW-0489">Methyltransferase</keyword>